<dbReference type="Gene3D" id="3.30.1050.10">
    <property type="entry name" value="SCP2 sterol-binding domain"/>
    <property type="match status" value="1"/>
</dbReference>
<dbReference type="SUPFAM" id="SSF55718">
    <property type="entry name" value="SCP-like"/>
    <property type="match status" value="1"/>
</dbReference>
<comment type="caution">
    <text evidence="2">The sequence shown here is derived from an EMBL/GenBank/DDBJ whole genome shotgun (WGS) entry which is preliminary data.</text>
</comment>
<dbReference type="InterPro" id="IPR025559">
    <property type="entry name" value="Eis_dom"/>
</dbReference>
<dbReference type="Pfam" id="PF13530">
    <property type="entry name" value="SCP2_2"/>
    <property type="match status" value="1"/>
</dbReference>
<gene>
    <name evidence="2" type="ORF">WAX78_03095</name>
</gene>
<dbReference type="RefSeq" id="WP_336480824.1">
    <property type="nucleotide sequence ID" value="NZ_JBAWSV010000001.1"/>
</dbReference>
<dbReference type="EC" id="2.3.1.-" evidence="2"/>
<dbReference type="CDD" id="cd04301">
    <property type="entry name" value="NAT_SF"/>
    <property type="match status" value="1"/>
</dbReference>
<feature type="domain" description="N-acetyltransferase" evidence="1">
    <location>
        <begin position="1"/>
        <end position="148"/>
    </location>
</feature>
<name>A0ABU8FR31_9BACI</name>
<organism evidence="2 3">
    <name type="scientific">Bacillus yunxiaonensis</name>
    <dbReference type="NCBI Taxonomy" id="3127665"/>
    <lineage>
        <taxon>Bacteria</taxon>
        <taxon>Bacillati</taxon>
        <taxon>Bacillota</taxon>
        <taxon>Bacilli</taxon>
        <taxon>Bacillales</taxon>
        <taxon>Bacillaceae</taxon>
        <taxon>Bacillus</taxon>
    </lineage>
</organism>
<keyword evidence="2" id="KW-0012">Acyltransferase</keyword>
<dbReference type="InterPro" id="IPR051554">
    <property type="entry name" value="Acetyltransferase_Eis"/>
</dbReference>
<dbReference type="Pfam" id="PF13527">
    <property type="entry name" value="Acetyltransf_9"/>
    <property type="match status" value="1"/>
</dbReference>
<dbReference type="PROSITE" id="PS51186">
    <property type="entry name" value="GNAT"/>
    <property type="match status" value="1"/>
</dbReference>
<keyword evidence="2" id="KW-0808">Transferase</keyword>
<dbReference type="PANTHER" id="PTHR37817:SF1">
    <property type="entry name" value="N-ACETYLTRANSFERASE EIS"/>
    <property type="match status" value="1"/>
</dbReference>
<reference evidence="2 3" key="1">
    <citation type="submission" date="2024-01" db="EMBL/GenBank/DDBJ databases">
        <title>Seven novel Bacillus-like species.</title>
        <authorList>
            <person name="Liu G."/>
        </authorList>
    </citation>
    <scope>NUCLEOTIDE SEQUENCE [LARGE SCALE GENOMIC DNA]</scope>
    <source>
        <strain evidence="2 3">FJAT-53711</strain>
    </source>
</reference>
<dbReference type="GO" id="GO:0016746">
    <property type="term" value="F:acyltransferase activity"/>
    <property type="evidence" value="ECO:0007669"/>
    <property type="project" value="UniProtKB-KW"/>
</dbReference>
<dbReference type="InterPro" id="IPR041380">
    <property type="entry name" value="Acetyltransf_17"/>
</dbReference>
<protein>
    <submittedName>
        <fullName evidence="2">GNAT family N-acetyltransferase</fullName>
        <ecNumber evidence="2">2.3.1.-</ecNumber>
    </submittedName>
</protein>
<evidence type="ECO:0000313" key="2">
    <source>
        <dbReference type="EMBL" id="MEI4828444.1"/>
    </source>
</evidence>
<dbReference type="InterPro" id="IPR036527">
    <property type="entry name" value="SCP2_sterol-bd_dom_sf"/>
</dbReference>
<accession>A0ABU8FR31</accession>
<evidence type="ECO:0000259" key="1">
    <source>
        <dbReference type="PROSITE" id="PS51186"/>
    </source>
</evidence>
<proteinExistence type="predicted"/>
<dbReference type="SUPFAM" id="SSF55729">
    <property type="entry name" value="Acyl-CoA N-acyltransferases (Nat)"/>
    <property type="match status" value="1"/>
</dbReference>
<sequence>MEVIQLLEEQYLEAIRLSEYAFQYKVPEDQIEKRLQLFKKYHQIFGILEEKEIAAKLHLIPFEIFLGEEKFKMGGIAGVATYPEFRRNGYVKKLLKHVIETMRRDGYSVSMLHPFSVSFYRKYGWELFANRFVCSLSKADLIMKEHVQGRIKRFNRESHLKEIEIVYEQFAKRYSGMLVRDQDFWLDFVYGNLHAAVYYNQVDEPTGYMLYKIESSKMKVEEFASLNSEARNGLWNFICQHDSMIQELEMIVHEKEPLLFSLQEPRIKAEIKPYFMVRIVDVERFIKQYPFAWEHNEEEVILHISDSFAPWNNQTIIFRDKEVVMVSKEEAETLKERGIQLNINALSTALFGYKSPWELNQIGTISGTEEDIKQFENLIPSQQPFIYDFF</sequence>
<dbReference type="InterPro" id="IPR000182">
    <property type="entry name" value="GNAT_dom"/>
</dbReference>
<dbReference type="PANTHER" id="PTHR37817">
    <property type="entry name" value="N-ACETYLTRANSFERASE EIS"/>
    <property type="match status" value="1"/>
</dbReference>
<dbReference type="Proteomes" id="UP001367922">
    <property type="component" value="Unassembled WGS sequence"/>
</dbReference>
<keyword evidence="3" id="KW-1185">Reference proteome</keyword>
<evidence type="ECO:0000313" key="3">
    <source>
        <dbReference type="Proteomes" id="UP001367922"/>
    </source>
</evidence>
<dbReference type="Gene3D" id="3.40.630.30">
    <property type="match status" value="2"/>
</dbReference>
<dbReference type="EMBL" id="JBAWSV010000001">
    <property type="protein sequence ID" value="MEI4828444.1"/>
    <property type="molecule type" value="Genomic_DNA"/>
</dbReference>
<dbReference type="InterPro" id="IPR016181">
    <property type="entry name" value="Acyl_CoA_acyltransferase"/>
</dbReference>
<dbReference type="Pfam" id="PF17668">
    <property type="entry name" value="Acetyltransf_17"/>
    <property type="match status" value="1"/>
</dbReference>